<accession>A0A9W6GUB7</accession>
<evidence type="ECO:0000313" key="14">
    <source>
        <dbReference type="EMBL" id="GLI93046.1"/>
    </source>
</evidence>
<dbReference type="GO" id="GO:0046920">
    <property type="term" value="F:alpha-(1-&gt;3)-fucosyltransferase activity"/>
    <property type="evidence" value="ECO:0007669"/>
    <property type="project" value="TreeGrafter"/>
</dbReference>
<comment type="similarity">
    <text evidence="2">Belongs to the glycosyltransferase 10 family.</text>
</comment>
<proteinExistence type="inferred from homology"/>
<gene>
    <name evidence="14" type="ORF">LMG27198_20380</name>
</gene>
<keyword evidence="9" id="KW-0325">Glycoprotein</keyword>
<dbReference type="InterPro" id="IPR031481">
    <property type="entry name" value="Glyco_tran_10_N"/>
</dbReference>
<comment type="caution">
    <text evidence="14">The sequence shown here is derived from an EMBL/GenBank/DDBJ whole genome shotgun (WGS) entry which is preliminary data.</text>
</comment>
<comment type="pathway">
    <text evidence="11">Protein modification.</text>
</comment>
<keyword evidence="6" id="KW-0735">Signal-anchor</keyword>
<name>A0A9W6GUB7_9HYPH</name>
<dbReference type="PANTHER" id="PTHR11929">
    <property type="entry name" value="ALPHA- 1,3 -FUCOSYLTRANSFERASE"/>
    <property type="match status" value="1"/>
</dbReference>
<comment type="subcellular location">
    <subcellularLocation>
        <location evidence="10">Endomembrane system</location>
        <topology evidence="10">Single-pass membrane protein</topology>
    </subcellularLocation>
    <subcellularLocation>
        <location evidence="1">Membrane</location>
        <topology evidence="1">Single-pass type II membrane protein</topology>
    </subcellularLocation>
</comment>
<dbReference type="Pfam" id="PF00852">
    <property type="entry name" value="Glyco_transf_10"/>
    <property type="match status" value="1"/>
</dbReference>
<evidence type="ECO:0000256" key="2">
    <source>
        <dbReference type="ARBA" id="ARBA00008919"/>
    </source>
</evidence>
<dbReference type="Gene3D" id="3.40.50.11660">
    <property type="entry name" value="Glycosyl transferase family 10, C-terminal domain"/>
    <property type="match status" value="1"/>
</dbReference>
<evidence type="ECO:0000256" key="5">
    <source>
        <dbReference type="ARBA" id="ARBA00022692"/>
    </source>
</evidence>
<organism evidence="14 15">
    <name type="scientific">Methylocystis echinoides</name>
    <dbReference type="NCBI Taxonomy" id="29468"/>
    <lineage>
        <taxon>Bacteria</taxon>
        <taxon>Pseudomonadati</taxon>
        <taxon>Pseudomonadota</taxon>
        <taxon>Alphaproteobacteria</taxon>
        <taxon>Hyphomicrobiales</taxon>
        <taxon>Methylocystaceae</taxon>
        <taxon>Methylocystis</taxon>
    </lineage>
</organism>
<keyword evidence="5" id="KW-0812">Transmembrane</keyword>
<keyword evidence="15" id="KW-1185">Reference proteome</keyword>
<evidence type="ECO:0000256" key="9">
    <source>
        <dbReference type="ARBA" id="ARBA00023180"/>
    </source>
</evidence>
<dbReference type="GO" id="GO:0012505">
    <property type="term" value="C:endomembrane system"/>
    <property type="evidence" value="ECO:0007669"/>
    <property type="project" value="UniProtKB-SubCell"/>
</dbReference>
<dbReference type="PANTHER" id="PTHR11929:SF194">
    <property type="entry name" value="ALPHA-(1,3)-FUCOSYLTRANSFERASE 10"/>
    <property type="match status" value="1"/>
</dbReference>
<evidence type="ECO:0000256" key="7">
    <source>
        <dbReference type="ARBA" id="ARBA00022989"/>
    </source>
</evidence>
<evidence type="ECO:0000256" key="3">
    <source>
        <dbReference type="ARBA" id="ARBA00022676"/>
    </source>
</evidence>
<dbReference type="FunFam" id="3.40.50.11660:FF:000002">
    <property type="entry name" value="Alpha-(1,3)-fucosyltransferase"/>
    <property type="match status" value="1"/>
</dbReference>
<dbReference type="Proteomes" id="UP001144323">
    <property type="component" value="Unassembled WGS sequence"/>
</dbReference>
<dbReference type="InterPro" id="IPR055270">
    <property type="entry name" value="Glyco_tran_10_C"/>
</dbReference>
<evidence type="ECO:0000313" key="15">
    <source>
        <dbReference type="Proteomes" id="UP001144323"/>
    </source>
</evidence>
<sequence>MEPPGDAEVLILFYNMFFDSHPDVSLIDAAVRGFFTTDRSLYDRADAVVFHIPDLTFGEPSLEDIAALQKPSGQLWVAWSMESGVNYPALNDPGFMKHFDLVMSFSRSADIWTSYCPSKDIWRRALEKPVGAKSAQAPLVMFQSSGFNRSARREFALEIMQELQVDSFGRSLNNKQLSEDRGRETKLETISRYKFCLALENAIEDDYVTEKFFDPLLVGVVPVYRGAPNVADFAPRKQCFINTHDFSSVPALVAYLKHLIADEHAYKAYLSWRDAPLATPFVERILERQRDPFTDLVARLHSREKQAAPR</sequence>
<dbReference type="Pfam" id="PF17039">
    <property type="entry name" value="Glyco_tran_10_N"/>
    <property type="match status" value="1"/>
</dbReference>
<evidence type="ECO:0000259" key="12">
    <source>
        <dbReference type="Pfam" id="PF00852"/>
    </source>
</evidence>
<evidence type="ECO:0000256" key="4">
    <source>
        <dbReference type="ARBA" id="ARBA00022679"/>
    </source>
</evidence>
<dbReference type="InterPro" id="IPR038577">
    <property type="entry name" value="GT10-like_C_sf"/>
</dbReference>
<feature type="domain" description="Fucosyltransferase C-terminal" evidence="12">
    <location>
        <begin position="141"/>
        <end position="305"/>
    </location>
</feature>
<evidence type="ECO:0000256" key="6">
    <source>
        <dbReference type="ARBA" id="ARBA00022968"/>
    </source>
</evidence>
<evidence type="ECO:0000256" key="10">
    <source>
        <dbReference type="ARBA" id="ARBA00037847"/>
    </source>
</evidence>
<keyword evidence="7" id="KW-1133">Transmembrane helix</keyword>
<evidence type="ECO:0000256" key="1">
    <source>
        <dbReference type="ARBA" id="ARBA00004606"/>
    </source>
</evidence>
<dbReference type="SUPFAM" id="SSF53756">
    <property type="entry name" value="UDP-Glycosyltransferase/glycogen phosphorylase"/>
    <property type="match status" value="1"/>
</dbReference>
<keyword evidence="8" id="KW-0472">Membrane</keyword>
<reference evidence="14" key="1">
    <citation type="journal article" date="2023" name="Int. J. Syst. Evol. Microbiol.">
        <title>Methylocystis iwaonis sp. nov., a type II methane-oxidizing bacterium from surface soil of a rice paddy field in Japan, and emended description of the genus Methylocystis (ex Whittenbury et al. 1970) Bowman et al. 1993.</title>
        <authorList>
            <person name="Kaise H."/>
            <person name="Sawadogo J.B."/>
            <person name="Alam M.S."/>
            <person name="Ueno C."/>
            <person name="Dianou D."/>
            <person name="Shinjo R."/>
            <person name="Asakawa S."/>
        </authorList>
    </citation>
    <scope>NUCLEOTIDE SEQUENCE</scope>
    <source>
        <strain evidence="14">LMG27198</strain>
    </source>
</reference>
<dbReference type="AlphaFoldDB" id="A0A9W6GUB7"/>
<protein>
    <submittedName>
        <fullName evidence="14">Alpha-1,3-fucosyltransferase</fullName>
    </submittedName>
</protein>
<keyword evidence="3" id="KW-0328">Glycosyltransferase</keyword>
<feature type="domain" description="Fucosyltransferase N-terminal" evidence="13">
    <location>
        <begin position="9"/>
        <end position="115"/>
    </location>
</feature>
<evidence type="ECO:0000256" key="8">
    <source>
        <dbReference type="ARBA" id="ARBA00023136"/>
    </source>
</evidence>
<dbReference type="GO" id="GO:0016020">
    <property type="term" value="C:membrane"/>
    <property type="evidence" value="ECO:0007669"/>
    <property type="project" value="UniProtKB-SubCell"/>
</dbReference>
<evidence type="ECO:0000259" key="13">
    <source>
        <dbReference type="Pfam" id="PF17039"/>
    </source>
</evidence>
<keyword evidence="4" id="KW-0808">Transferase</keyword>
<evidence type="ECO:0000256" key="11">
    <source>
        <dbReference type="ARBA" id="ARBA00043952"/>
    </source>
</evidence>
<dbReference type="InterPro" id="IPR001503">
    <property type="entry name" value="Glyco_trans_10"/>
</dbReference>
<dbReference type="EMBL" id="BSEC01000001">
    <property type="protein sequence ID" value="GLI93046.1"/>
    <property type="molecule type" value="Genomic_DNA"/>
</dbReference>